<evidence type="ECO:0000256" key="9">
    <source>
        <dbReference type="ARBA" id="ARBA00038276"/>
    </source>
</evidence>
<feature type="domain" description="Polymerase nucleotidyl transferase" evidence="10">
    <location>
        <begin position="13"/>
        <end position="96"/>
    </location>
</feature>
<keyword evidence="6" id="KW-0547">Nucleotide-binding</keyword>
<keyword evidence="12" id="KW-1185">Reference proteome</keyword>
<accession>A0A6G8PVC0</accession>
<dbReference type="PANTHER" id="PTHR33571:SF12">
    <property type="entry name" value="BSL3053 PROTEIN"/>
    <property type="match status" value="1"/>
</dbReference>
<keyword evidence="4" id="KW-0548">Nucleotidyltransferase</keyword>
<dbReference type="Proteomes" id="UP000502706">
    <property type="component" value="Chromosome"/>
</dbReference>
<evidence type="ECO:0000256" key="7">
    <source>
        <dbReference type="ARBA" id="ARBA00022840"/>
    </source>
</evidence>
<evidence type="ECO:0000256" key="5">
    <source>
        <dbReference type="ARBA" id="ARBA00022723"/>
    </source>
</evidence>
<evidence type="ECO:0000256" key="1">
    <source>
        <dbReference type="ARBA" id="ARBA00001946"/>
    </source>
</evidence>
<name>A0A6G8PVC0_9ACTN</name>
<dbReference type="AlphaFoldDB" id="A0A6G8PVC0"/>
<dbReference type="Gene3D" id="3.30.460.10">
    <property type="entry name" value="Beta Polymerase, domain 2"/>
    <property type="match status" value="1"/>
</dbReference>
<dbReference type="InterPro" id="IPR002934">
    <property type="entry name" value="Polymerase_NTP_transf_dom"/>
</dbReference>
<dbReference type="InterPro" id="IPR052038">
    <property type="entry name" value="Type-VII_TA_antitoxin"/>
</dbReference>
<dbReference type="GO" id="GO:0005524">
    <property type="term" value="F:ATP binding"/>
    <property type="evidence" value="ECO:0007669"/>
    <property type="project" value="UniProtKB-KW"/>
</dbReference>
<comment type="cofactor">
    <cofactor evidence="1">
        <name>Mg(2+)</name>
        <dbReference type="ChEBI" id="CHEBI:18420"/>
    </cofactor>
</comment>
<evidence type="ECO:0000256" key="8">
    <source>
        <dbReference type="ARBA" id="ARBA00022842"/>
    </source>
</evidence>
<dbReference type="SUPFAM" id="SSF81301">
    <property type="entry name" value="Nucleotidyltransferase"/>
    <property type="match status" value="1"/>
</dbReference>
<dbReference type="EMBL" id="CP045121">
    <property type="protein sequence ID" value="QIN78146.1"/>
    <property type="molecule type" value="Genomic_DNA"/>
</dbReference>
<proteinExistence type="inferred from homology"/>
<dbReference type="InterPro" id="IPR043519">
    <property type="entry name" value="NT_sf"/>
</dbReference>
<evidence type="ECO:0000259" key="10">
    <source>
        <dbReference type="Pfam" id="PF01909"/>
    </source>
</evidence>
<evidence type="ECO:0000256" key="3">
    <source>
        <dbReference type="ARBA" id="ARBA00022679"/>
    </source>
</evidence>
<evidence type="ECO:0000313" key="12">
    <source>
        <dbReference type="Proteomes" id="UP000502706"/>
    </source>
</evidence>
<dbReference type="KEGG" id="rmar:GBA65_06080"/>
<dbReference type="GO" id="GO:0046872">
    <property type="term" value="F:metal ion binding"/>
    <property type="evidence" value="ECO:0007669"/>
    <property type="project" value="UniProtKB-KW"/>
</dbReference>
<keyword evidence="8" id="KW-0460">Magnesium</keyword>
<keyword evidence="3" id="KW-0808">Transferase</keyword>
<dbReference type="PANTHER" id="PTHR33571">
    <property type="entry name" value="SSL8005 PROTEIN"/>
    <property type="match status" value="1"/>
</dbReference>
<reference evidence="11 12" key="1">
    <citation type="submission" date="2019-10" db="EMBL/GenBank/DDBJ databases">
        <title>Rubrobacter sp nov SCSIO 52915 isolated from a deep-sea sediment in the South China Sea.</title>
        <authorList>
            <person name="Chen R.W."/>
        </authorList>
    </citation>
    <scope>NUCLEOTIDE SEQUENCE [LARGE SCALE GENOMIC DNA]</scope>
    <source>
        <strain evidence="11 12">SCSIO 52915</strain>
    </source>
</reference>
<evidence type="ECO:0000256" key="6">
    <source>
        <dbReference type="ARBA" id="ARBA00022741"/>
    </source>
</evidence>
<protein>
    <recommendedName>
        <fullName evidence="10">Polymerase nucleotidyl transferase domain-containing protein</fullName>
    </recommendedName>
</protein>
<comment type="similarity">
    <text evidence="9">Belongs to the MntA antitoxin family.</text>
</comment>
<dbReference type="GO" id="GO:0016779">
    <property type="term" value="F:nucleotidyltransferase activity"/>
    <property type="evidence" value="ECO:0007669"/>
    <property type="project" value="UniProtKB-KW"/>
</dbReference>
<keyword evidence="7" id="KW-0067">ATP-binding</keyword>
<keyword evidence="5" id="KW-0479">Metal-binding</keyword>
<gene>
    <name evidence="11" type="ORF">GBA65_06080</name>
</gene>
<dbReference type="Pfam" id="PF01909">
    <property type="entry name" value="NTP_transf_2"/>
    <property type="match status" value="1"/>
</dbReference>
<keyword evidence="2" id="KW-1277">Toxin-antitoxin system</keyword>
<evidence type="ECO:0000256" key="4">
    <source>
        <dbReference type="ARBA" id="ARBA00022695"/>
    </source>
</evidence>
<evidence type="ECO:0000256" key="2">
    <source>
        <dbReference type="ARBA" id="ARBA00022649"/>
    </source>
</evidence>
<evidence type="ECO:0000313" key="11">
    <source>
        <dbReference type="EMBL" id="QIN78146.1"/>
    </source>
</evidence>
<organism evidence="11 12">
    <name type="scientific">Rubrobacter marinus</name>
    <dbReference type="NCBI Taxonomy" id="2653852"/>
    <lineage>
        <taxon>Bacteria</taxon>
        <taxon>Bacillati</taxon>
        <taxon>Actinomycetota</taxon>
        <taxon>Rubrobacteria</taxon>
        <taxon>Rubrobacterales</taxon>
        <taxon>Rubrobacteraceae</taxon>
        <taxon>Rubrobacter</taxon>
    </lineage>
</organism>
<sequence length="104" mass="11999">MNRVPVEHKRREIEALCERHGVERLALFGSALRSDFDPEKSDLDFSVELRPMSPEKHAAAYFGLLEDLEKLFERRVDLVEIGAVRNPYLRRSIEGEQEIVYAAA</sequence>